<dbReference type="Proteomes" id="UP000664169">
    <property type="component" value="Unassembled WGS sequence"/>
</dbReference>
<name>A0A8H3IUU1_9LECA</name>
<proteinExistence type="predicted"/>
<accession>A0A8H3IUU1</accession>
<organism evidence="2 3">
    <name type="scientific">Gomphillus americanus</name>
    <dbReference type="NCBI Taxonomy" id="1940652"/>
    <lineage>
        <taxon>Eukaryota</taxon>
        <taxon>Fungi</taxon>
        <taxon>Dikarya</taxon>
        <taxon>Ascomycota</taxon>
        <taxon>Pezizomycotina</taxon>
        <taxon>Lecanoromycetes</taxon>
        <taxon>OSLEUM clade</taxon>
        <taxon>Ostropomycetidae</taxon>
        <taxon>Ostropales</taxon>
        <taxon>Graphidaceae</taxon>
        <taxon>Gomphilloideae</taxon>
        <taxon>Gomphillus</taxon>
    </lineage>
</organism>
<evidence type="ECO:0000313" key="2">
    <source>
        <dbReference type="EMBL" id="CAF9928910.1"/>
    </source>
</evidence>
<feature type="region of interest" description="Disordered" evidence="1">
    <location>
        <begin position="123"/>
        <end position="142"/>
    </location>
</feature>
<keyword evidence="3" id="KW-1185">Reference proteome</keyword>
<dbReference type="OrthoDB" id="2306919at2759"/>
<comment type="caution">
    <text evidence="2">The sequence shown here is derived from an EMBL/GenBank/DDBJ whole genome shotgun (WGS) entry which is preliminary data.</text>
</comment>
<sequence>MSQQQKEQKALPNGSSSNKTFADLYAHLLTLAPPLTPPSHPTVPGLTAAIASLGVHPALEVALHLLNNDLPSAHFLVRHMHAAPAFEGMFLHGILHRIEGDFDNARAWYADVAKSEVYETVWPPGKDGAKGEDGQSMTGGKSGGVRFVDEVEAWVKRREGEESALEEKSVAEIKRVVEFVSAKFGTEVWPDATSEWASPSGDASKIQEQMILGDRGFRRF</sequence>
<evidence type="ECO:0000313" key="3">
    <source>
        <dbReference type="Proteomes" id="UP000664169"/>
    </source>
</evidence>
<dbReference type="AlphaFoldDB" id="A0A8H3IUU1"/>
<protein>
    <submittedName>
        <fullName evidence="2">Uncharacterized protein</fullName>
    </submittedName>
</protein>
<evidence type="ECO:0000256" key="1">
    <source>
        <dbReference type="SAM" id="MobiDB-lite"/>
    </source>
</evidence>
<reference evidence="2" key="1">
    <citation type="submission" date="2021-03" db="EMBL/GenBank/DDBJ databases">
        <authorList>
            <person name="Tagirdzhanova G."/>
        </authorList>
    </citation>
    <scope>NUCLEOTIDE SEQUENCE</scope>
</reference>
<gene>
    <name evidence="2" type="ORF">GOMPHAMPRED_005251</name>
</gene>
<dbReference type="EMBL" id="CAJPDQ010000031">
    <property type="protein sequence ID" value="CAF9928910.1"/>
    <property type="molecule type" value="Genomic_DNA"/>
</dbReference>